<proteinExistence type="predicted"/>
<organism evidence="1 2">
    <name type="scientific">Kribbella pittospori</name>
    <dbReference type="NCBI Taxonomy" id="722689"/>
    <lineage>
        <taxon>Bacteria</taxon>
        <taxon>Bacillati</taxon>
        <taxon>Actinomycetota</taxon>
        <taxon>Actinomycetes</taxon>
        <taxon>Propionibacteriales</taxon>
        <taxon>Kribbellaceae</taxon>
        <taxon>Kribbella</taxon>
    </lineage>
</organism>
<name>A0A4R0KBT0_9ACTN</name>
<sequence>MSLTDDYLAAAINRGPTPSAIRAAVDPKLDATTFLGRSLSRPAFLDAAEYSRLTTDLDLLHSALTRLPERVFNGDLGAFARAVGLTETQTEAVVRGRGPAPSRMGRADLYKDEQGFHLLEINMGSTVGGVDNPVLNRALLELPFFAEFTDEHRLTFTETMEEVVRTILTEAKVPTGVRPVMAIADFPDSYPDLERQLHKSAAMLAPMGIDAVPCPVDALTYRDDRVWLGDQAIDVVFRLFMIEDLLKPGTVEMLEPVLQAAERGHVAIFTPLDAELYGSKGSLALLSDEAYRDRYPADELAVLDRILPWTRMVRAGEVTVDGQQTDLREYAIANQHELVLKPTSLHGGDGVLLGWQTDAATWADRLDSAMGNPWVLQRRIHPVPETFLTDDGDEQWLLTWGAFLVAGGLGGFLIRGSRDLDGGVVGMSTGATGGCCFFQTP</sequence>
<accession>A0A4R0KBT0</accession>
<dbReference type="Proteomes" id="UP000291144">
    <property type="component" value="Unassembled WGS sequence"/>
</dbReference>
<protein>
    <submittedName>
        <fullName evidence="1">Uncharacterized protein</fullName>
    </submittedName>
</protein>
<reference evidence="1 2" key="1">
    <citation type="submission" date="2019-02" db="EMBL/GenBank/DDBJ databases">
        <title>Kribbella capetownensis sp. nov. and Kribbella speibonae sp. nov., isolated from soil.</title>
        <authorList>
            <person name="Curtis S.M."/>
            <person name="Norton I."/>
            <person name="Everest G.J."/>
            <person name="Meyers P.R."/>
        </authorList>
    </citation>
    <scope>NUCLEOTIDE SEQUENCE [LARGE SCALE GENOMIC DNA]</scope>
    <source>
        <strain evidence="1 2">NRRL B-24813</strain>
    </source>
</reference>
<comment type="caution">
    <text evidence="1">The sequence shown here is derived from an EMBL/GenBank/DDBJ whole genome shotgun (WGS) entry which is preliminary data.</text>
</comment>
<evidence type="ECO:0000313" key="1">
    <source>
        <dbReference type="EMBL" id="TCC56484.1"/>
    </source>
</evidence>
<dbReference type="SUPFAM" id="SSF56059">
    <property type="entry name" value="Glutathione synthetase ATP-binding domain-like"/>
    <property type="match status" value="1"/>
</dbReference>
<evidence type="ECO:0000313" key="2">
    <source>
        <dbReference type="Proteomes" id="UP000291144"/>
    </source>
</evidence>
<keyword evidence="2" id="KW-1185">Reference proteome</keyword>
<dbReference type="AlphaFoldDB" id="A0A4R0KBT0"/>
<dbReference type="EMBL" id="SJKB01000012">
    <property type="protein sequence ID" value="TCC56484.1"/>
    <property type="molecule type" value="Genomic_DNA"/>
</dbReference>
<dbReference type="RefSeq" id="WP_131362951.1">
    <property type="nucleotide sequence ID" value="NZ_SJKB01000012.1"/>
</dbReference>
<dbReference type="OrthoDB" id="8041036at2"/>
<gene>
    <name evidence="1" type="ORF">E0H73_32930</name>
</gene>